<evidence type="ECO:0000313" key="1">
    <source>
        <dbReference type="EMBL" id="KAF2242058.1"/>
    </source>
</evidence>
<dbReference type="SUPFAM" id="SSF48452">
    <property type="entry name" value="TPR-like"/>
    <property type="match status" value="1"/>
</dbReference>
<dbReference type="OrthoDB" id="6161812at2759"/>
<dbReference type="Gene3D" id="1.25.40.10">
    <property type="entry name" value="Tetratricopeptide repeat domain"/>
    <property type="match status" value="1"/>
</dbReference>
<dbReference type="Proteomes" id="UP000800094">
    <property type="component" value="Unassembled WGS sequence"/>
</dbReference>
<name>A0A6A6HWB8_9PLEO</name>
<dbReference type="SMART" id="SM00028">
    <property type="entry name" value="TPR"/>
    <property type="match status" value="3"/>
</dbReference>
<dbReference type="RefSeq" id="XP_033677062.1">
    <property type="nucleotide sequence ID" value="XM_033834119.1"/>
</dbReference>
<evidence type="ECO:0008006" key="3">
    <source>
        <dbReference type="Google" id="ProtNLM"/>
    </source>
</evidence>
<gene>
    <name evidence="1" type="ORF">BU26DRAFT_571299</name>
</gene>
<dbReference type="EMBL" id="ML987209">
    <property type="protein sequence ID" value="KAF2242058.1"/>
    <property type="molecule type" value="Genomic_DNA"/>
</dbReference>
<organism evidence="1 2">
    <name type="scientific">Trematosphaeria pertusa</name>
    <dbReference type="NCBI Taxonomy" id="390896"/>
    <lineage>
        <taxon>Eukaryota</taxon>
        <taxon>Fungi</taxon>
        <taxon>Dikarya</taxon>
        <taxon>Ascomycota</taxon>
        <taxon>Pezizomycotina</taxon>
        <taxon>Dothideomycetes</taxon>
        <taxon>Pleosporomycetidae</taxon>
        <taxon>Pleosporales</taxon>
        <taxon>Massarineae</taxon>
        <taxon>Trematosphaeriaceae</taxon>
        <taxon>Trematosphaeria</taxon>
    </lineage>
</organism>
<reference evidence="1" key="1">
    <citation type="journal article" date="2020" name="Stud. Mycol.">
        <title>101 Dothideomycetes genomes: a test case for predicting lifestyles and emergence of pathogens.</title>
        <authorList>
            <person name="Haridas S."/>
            <person name="Albert R."/>
            <person name="Binder M."/>
            <person name="Bloem J."/>
            <person name="Labutti K."/>
            <person name="Salamov A."/>
            <person name="Andreopoulos B."/>
            <person name="Baker S."/>
            <person name="Barry K."/>
            <person name="Bills G."/>
            <person name="Bluhm B."/>
            <person name="Cannon C."/>
            <person name="Castanera R."/>
            <person name="Culley D."/>
            <person name="Daum C."/>
            <person name="Ezra D."/>
            <person name="Gonzalez J."/>
            <person name="Henrissat B."/>
            <person name="Kuo A."/>
            <person name="Liang C."/>
            <person name="Lipzen A."/>
            <person name="Lutzoni F."/>
            <person name="Magnuson J."/>
            <person name="Mondo S."/>
            <person name="Nolan M."/>
            <person name="Ohm R."/>
            <person name="Pangilinan J."/>
            <person name="Park H.-J."/>
            <person name="Ramirez L."/>
            <person name="Alfaro M."/>
            <person name="Sun H."/>
            <person name="Tritt A."/>
            <person name="Yoshinaga Y."/>
            <person name="Zwiers L.-H."/>
            <person name="Turgeon B."/>
            <person name="Goodwin S."/>
            <person name="Spatafora J."/>
            <person name="Crous P."/>
            <person name="Grigoriev I."/>
        </authorList>
    </citation>
    <scope>NUCLEOTIDE SEQUENCE</scope>
    <source>
        <strain evidence="1">CBS 122368</strain>
    </source>
</reference>
<keyword evidence="2" id="KW-1185">Reference proteome</keyword>
<dbReference type="InterPro" id="IPR011990">
    <property type="entry name" value="TPR-like_helical_dom_sf"/>
</dbReference>
<protein>
    <recommendedName>
        <fullName evidence="3">TPR-like protein</fullName>
    </recommendedName>
</protein>
<accession>A0A6A6HWB8</accession>
<evidence type="ECO:0000313" key="2">
    <source>
        <dbReference type="Proteomes" id="UP000800094"/>
    </source>
</evidence>
<dbReference type="InterPro" id="IPR019734">
    <property type="entry name" value="TPR_rpt"/>
</dbReference>
<dbReference type="Pfam" id="PF13424">
    <property type="entry name" value="TPR_12"/>
    <property type="match status" value="1"/>
</dbReference>
<sequence length="429" mass="48951">MHGLSANSFRLLMRLVFLDPHHIPEKLIVHLPDYEVARDELVKSALVKRKAEPEEGLAMQEPAQDALRGGLLPMEWRRALVGVVGLLLNVWSFTTFETRNQPARWKVYEMCVPHAARLREIVSPEKAPCPSECPADIVFDMARIFDDAAWYSAERASSPEETAAFARATWTIVDTMRTTDLLEVIDRVFKQWDIARDSLALAICYNNLGIAYSLLNDIPASLDAWEMAYAGFGEREGRVLDCTWPAASLALVYAQRGEPEKGAKFLDPVFDELLDRRGCDDRTTSETGVILRARGHLRVAEENVAEALGFHELALANLRVTLGNSHYQTADCMYNLAQDLLHFRRYEEASKLLDEAIEAYGDIPRYRPTAARALWRKGRLLRETRRHLEAEGFLREAMRVRREIVPEDERGEGELKEEDWDALVDYYSR</sequence>
<dbReference type="GeneID" id="54587449"/>
<proteinExistence type="predicted"/>
<dbReference type="AlphaFoldDB" id="A0A6A6HWB8"/>